<dbReference type="Gene3D" id="3.40.190.10">
    <property type="entry name" value="Periplasmic binding protein-like II"/>
    <property type="match status" value="1"/>
</dbReference>
<dbReference type="Pfam" id="PF01547">
    <property type="entry name" value="SBP_bac_1"/>
    <property type="match status" value="1"/>
</dbReference>
<dbReference type="Proteomes" id="UP000295184">
    <property type="component" value="Unassembled WGS sequence"/>
</dbReference>
<dbReference type="CDD" id="cd13585">
    <property type="entry name" value="PBP2_TMBP_like"/>
    <property type="match status" value="1"/>
</dbReference>
<dbReference type="PROSITE" id="PS51257">
    <property type="entry name" value="PROKAR_LIPOPROTEIN"/>
    <property type="match status" value="1"/>
</dbReference>
<keyword evidence="2" id="KW-0813">Transport</keyword>
<dbReference type="GO" id="GO:1901982">
    <property type="term" value="F:maltose binding"/>
    <property type="evidence" value="ECO:0007669"/>
    <property type="project" value="TreeGrafter"/>
</dbReference>
<dbReference type="GO" id="GO:0055052">
    <property type="term" value="C:ATP-binding cassette (ABC) transporter complex, substrate-binding subunit-containing"/>
    <property type="evidence" value="ECO:0007669"/>
    <property type="project" value="TreeGrafter"/>
</dbReference>
<proteinExistence type="inferred from homology"/>
<dbReference type="PANTHER" id="PTHR30061:SF50">
    <property type="entry name" value="MALTOSE_MALTODEXTRIN-BINDING PERIPLASMIC PROTEIN"/>
    <property type="match status" value="1"/>
</dbReference>
<sequence length="426" mass="47192">MKKLLSILLSIAMVTLLLTGCGKTETTAGSGTGGSTPTGEKTDMLLWLPPYATGGEALDQEWWTETLAPWAEENNVNLTIEITPWGNYEEKYLTAFSSGQGPDVGYMYLEMYNDFIDMGALEPLDAYFTEEEISNYLYYDLGNVKGAQYTLPFIVGNARILYFNMDILNEAGVTELPTAWQDLVDVCTQVKEANLEGVIPFAQEWADPAIGALNNLFYPYLWQAGGDIFNENGEVALTENDAAVKAAQFLYDLRYTYEILPDESMSMTGNDIRDQFAAGNVAVASMSANVASIFDEAGINWDFVPSLEDETKATWIAADSLIMNAASENKELAASLMKHITSPAIMEKFHSELSAFPPISKGEKYLDNERFKDLYADDTYLHTLPVAPNSFKVMDSLYKNLQLMMLGDLTPEQAIQQTVDYASSMS</sequence>
<evidence type="ECO:0000256" key="4">
    <source>
        <dbReference type="SAM" id="SignalP"/>
    </source>
</evidence>
<evidence type="ECO:0000256" key="3">
    <source>
        <dbReference type="ARBA" id="ARBA00022729"/>
    </source>
</evidence>
<dbReference type="InterPro" id="IPR006059">
    <property type="entry name" value="SBP"/>
</dbReference>
<dbReference type="AlphaFoldDB" id="A0A4R1R761"/>
<dbReference type="STRING" id="1650663.GCA_001486665_03019"/>
<gene>
    <name evidence="5" type="ORF">EDD77_102185</name>
</gene>
<dbReference type="GeneID" id="97382453"/>
<dbReference type="GO" id="GO:0015768">
    <property type="term" value="P:maltose transport"/>
    <property type="evidence" value="ECO:0007669"/>
    <property type="project" value="TreeGrafter"/>
</dbReference>
<evidence type="ECO:0000256" key="1">
    <source>
        <dbReference type="ARBA" id="ARBA00008520"/>
    </source>
</evidence>
<evidence type="ECO:0000313" key="5">
    <source>
        <dbReference type="EMBL" id="TCL61445.1"/>
    </source>
</evidence>
<comment type="similarity">
    <text evidence="1">Belongs to the bacterial solute-binding protein 1 family.</text>
</comment>
<feature type="chain" id="PRO_5039326975" evidence="4">
    <location>
        <begin position="20"/>
        <end position="426"/>
    </location>
</feature>
<dbReference type="PANTHER" id="PTHR30061">
    <property type="entry name" value="MALTOSE-BINDING PERIPLASMIC PROTEIN"/>
    <property type="match status" value="1"/>
</dbReference>
<dbReference type="EMBL" id="SLUM01000002">
    <property type="protein sequence ID" value="TCL61445.1"/>
    <property type="molecule type" value="Genomic_DNA"/>
</dbReference>
<evidence type="ECO:0000313" key="6">
    <source>
        <dbReference type="Proteomes" id="UP000295184"/>
    </source>
</evidence>
<reference evidence="5 6" key="1">
    <citation type="submission" date="2019-03" db="EMBL/GenBank/DDBJ databases">
        <title>Genomic Encyclopedia of Type Strains, Phase IV (KMG-IV): sequencing the most valuable type-strain genomes for metagenomic binning, comparative biology and taxonomic classification.</title>
        <authorList>
            <person name="Goeker M."/>
        </authorList>
    </citation>
    <scope>NUCLEOTIDE SEQUENCE [LARGE SCALE GENOMIC DNA]</scope>
    <source>
        <strain evidence="5 6">DSM 100451</strain>
    </source>
</reference>
<comment type="caution">
    <text evidence="5">The sequence shown here is derived from an EMBL/GenBank/DDBJ whole genome shotgun (WGS) entry which is preliminary data.</text>
</comment>
<keyword evidence="5" id="KW-0762">Sugar transport</keyword>
<accession>A0A4R1R761</accession>
<dbReference type="RefSeq" id="WP_058966372.1">
    <property type="nucleotide sequence ID" value="NZ_CABKVM010000019.1"/>
</dbReference>
<organism evidence="5 6">
    <name type="scientific">Allofournierella massiliensis</name>
    <dbReference type="NCBI Taxonomy" id="1650663"/>
    <lineage>
        <taxon>Bacteria</taxon>
        <taxon>Bacillati</taxon>
        <taxon>Bacillota</taxon>
        <taxon>Clostridia</taxon>
        <taxon>Eubacteriales</taxon>
        <taxon>Oscillospiraceae</taxon>
        <taxon>Allofournierella</taxon>
    </lineage>
</organism>
<feature type="signal peptide" evidence="4">
    <location>
        <begin position="1"/>
        <end position="19"/>
    </location>
</feature>
<dbReference type="SUPFAM" id="SSF53850">
    <property type="entry name" value="Periplasmic binding protein-like II"/>
    <property type="match status" value="1"/>
</dbReference>
<dbReference type="OrthoDB" id="9764112at2"/>
<evidence type="ECO:0000256" key="2">
    <source>
        <dbReference type="ARBA" id="ARBA00022448"/>
    </source>
</evidence>
<protein>
    <submittedName>
        <fullName evidence="5">Multiple sugar transport system substrate-binding protein</fullName>
    </submittedName>
</protein>
<dbReference type="GO" id="GO:0042956">
    <property type="term" value="P:maltodextrin transmembrane transport"/>
    <property type="evidence" value="ECO:0007669"/>
    <property type="project" value="TreeGrafter"/>
</dbReference>
<name>A0A4R1R761_9FIRM</name>
<keyword evidence="3 4" id="KW-0732">Signal</keyword>